<reference evidence="3" key="3">
    <citation type="submission" date="2015-04" db="UniProtKB">
        <authorList>
            <consortium name="EnsemblPlants"/>
        </authorList>
    </citation>
    <scope>IDENTIFICATION</scope>
    <source>
        <strain evidence="3">cv. Jemalong A17</strain>
    </source>
</reference>
<accession>G7IJY6</accession>
<dbReference type="EnsemblPlants" id="AES63324">
    <property type="protein sequence ID" value="AES63324"/>
    <property type="gene ID" value="MTR_2g007510"/>
</dbReference>
<dbReference type="EMBL" id="CM001218">
    <property type="protein sequence ID" value="AES63324.1"/>
    <property type="molecule type" value="Genomic_DNA"/>
</dbReference>
<reference evidence="2 4" key="1">
    <citation type="journal article" date="2011" name="Nature">
        <title>The Medicago genome provides insight into the evolution of rhizobial symbioses.</title>
        <authorList>
            <person name="Young N.D."/>
            <person name="Debelle F."/>
            <person name="Oldroyd G.E."/>
            <person name="Geurts R."/>
            <person name="Cannon S.B."/>
            <person name="Udvardi M.K."/>
            <person name="Benedito V.A."/>
            <person name="Mayer K.F."/>
            <person name="Gouzy J."/>
            <person name="Schoof H."/>
            <person name="Van de Peer Y."/>
            <person name="Proost S."/>
            <person name="Cook D.R."/>
            <person name="Meyers B.C."/>
            <person name="Spannagl M."/>
            <person name="Cheung F."/>
            <person name="De Mita S."/>
            <person name="Krishnakumar V."/>
            <person name="Gundlach H."/>
            <person name="Zhou S."/>
            <person name="Mudge J."/>
            <person name="Bharti A.K."/>
            <person name="Murray J.D."/>
            <person name="Naoumkina M.A."/>
            <person name="Rosen B."/>
            <person name="Silverstein K.A."/>
            <person name="Tang H."/>
            <person name="Rombauts S."/>
            <person name="Zhao P.X."/>
            <person name="Zhou P."/>
            <person name="Barbe V."/>
            <person name="Bardou P."/>
            <person name="Bechner M."/>
            <person name="Bellec A."/>
            <person name="Berger A."/>
            <person name="Berges H."/>
            <person name="Bidwell S."/>
            <person name="Bisseling T."/>
            <person name="Choisne N."/>
            <person name="Couloux A."/>
            <person name="Denny R."/>
            <person name="Deshpande S."/>
            <person name="Dai X."/>
            <person name="Doyle J.J."/>
            <person name="Dudez A.M."/>
            <person name="Farmer A.D."/>
            <person name="Fouteau S."/>
            <person name="Franken C."/>
            <person name="Gibelin C."/>
            <person name="Gish J."/>
            <person name="Goldstein S."/>
            <person name="Gonzalez A.J."/>
            <person name="Green P.J."/>
            <person name="Hallab A."/>
            <person name="Hartog M."/>
            <person name="Hua A."/>
            <person name="Humphray S.J."/>
            <person name="Jeong D.H."/>
            <person name="Jing Y."/>
            <person name="Jocker A."/>
            <person name="Kenton S.M."/>
            <person name="Kim D.J."/>
            <person name="Klee K."/>
            <person name="Lai H."/>
            <person name="Lang C."/>
            <person name="Lin S."/>
            <person name="Macmil S.L."/>
            <person name="Magdelenat G."/>
            <person name="Matthews L."/>
            <person name="McCorrison J."/>
            <person name="Monaghan E.L."/>
            <person name="Mun J.H."/>
            <person name="Najar F.Z."/>
            <person name="Nicholson C."/>
            <person name="Noirot C."/>
            <person name="O'Bleness M."/>
            <person name="Paule C.R."/>
            <person name="Poulain J."/>
            <person name="Prion F."/>
            <person name="Qin B."/>
            <person name="Qu C."/>
            <person name="Retzel E.F."/>
            <person name="Riddle C."/>
            <person name="Sallet E."/>
            <person name="Samain S."/>
            <person name="Samson N."/>
            <person name="Sanders I."/>
            <person name="Saurat O."/>
            <person name="Scarpelli C."/>
            <person name="Schiex T."/>
            <person name="Segurens B."/>
            <person name="Severin A.J."/>
            <person name="Sherrier D.J."/>
            <person name="Shi R."/>
            <person name="Sims S."/>
            <person name="Singer S.R."/>
            <person name="Sinharoy S."/>
            <person name="Sterck L."/>
            <person name="Viollet A."/>
            <person name="Wang B.B."/>
            <person name="Wang K."/>
            <person name="Wang M."/>
            <person name="Wang X."/>
            <person name="Warfsmann J."/>
            <person name="Weissenbach J."/>
            <person name="White D.D."/>
            <person name="White J.D."/>
            <person name="Wiley G.B."/>
            <person name="Wincker P."/>
            <person name="Xing Y."/>
            <person name="Yang L."/>
            <person name="Yao Z."/>
            <person name="Ying F."/>
            <person name="Zhai J."/>
            <person name="Zhou L."/>
            <person name="Zuber A."/>
            <person name="Denarie J."/>
            <person name="Dixon R.A."/>
            <person name="May G.D."/>
            <person name="Schwartz D.C."/>
            <person name="Rogers J."/>
            <person name="Quetier F."/>
            <person name="Town C.D."/>
            <person name="Roe B.A."/>
        </authorList>
    </citation>
    <scope>NUCLEOTIDE SEQUENCE [LARGE SCALE GENOMIC DNA]</scope>
    <source>
        <strain evidence="2">A17</strain>
        <strain evidence="3 4">cv. Jemalong A17</strain>
    </source>
</reference>
<evidence type="ECO:0000313" key="4">
    <source>
        <dbReference type="Proteomes" id="UP000002051"/>
    </source>
</evidence>
<evidence type="ECO:0000313" key="3">
    <source>
        <dbReference type="EnsemblPlants" id="AES63324"/>
    </source>
</evidence>
<organism evidence="2 4">
    <name type="scientific">Medicago truncatula</name>
    <name type="common">Barrel medic</name>
    <name type="synonym">Medicago tribuloides</name>
    <dbReference type="NCBI Taxonomy" id="3880"/>
    <lineage>
        <taxon>Eukaryota</taxon>
        <taxon>Viridiplantae</taxon>
        <taxon>Streptophyta</taxon>
        <taxon>Embryophyta</taxon>
        <taxon>Tracheophyta</taxon>
        <taxon>Spermatophyta</taxon>
        <taxon>Magnoliopsida</taxon>
        <taxon>eudicotyledons</taxon>
        <taxon>Gunneridae</taxon>
        <taxon>Pentapetalae</taxon>
        <taxon>rosids</taxon>
        <taxon>fabids</taxon>
        <taxon>Fabales</taxon>
        <taxon>Fabaceae</taxon>
        <taxon>Papilionoideae</taxon>
        <taxon>50 kb inversion clade</taxon>
        <taxon>NPAAA clade</taxon>
        <taxon>Hologalegina</taxon>
        <taxon>IRL clade</taxon>
        <taxon>Trifolieae</taxon>
        <taxon>Medicago</taxon>
    </lineage>
</organism>
<dbReference type="Proteomes" id="UP000002051">
    <property type="component" value="Chromosome 2"/>
</dbReference>
<proteinExistence type="predicted"/>
<feature type="compositionally biased region" description="Acidic residues" evidence="1">
    <location>
        <begin position="14"/>
        <end position="29"/>
    </location>
</feature>
<name>G7IJY6_MEDTR</name>
<keyword evidence="4" id="KW-1185">Reference proteome</keyword>
<feature type="region of interest" description="Disordered" evidence="1">
    <location>
        <begin position="1"/>
        <end position="35"/>
    </location>
</feature>
<evidence type="ECO:0000313" key="2">
    <source>
        <dbReference type="EMBL" id="AES63324.1"/>
    </source>
</evidence>
<dbReference type="AlphaFoldDB" id="G7IJY6"/>
<protein>
    <submittedName>
        <fullName evidence="2 3">Uncharacterized protein</fullName>
    </submittedName>
</protein>
<reference evidence="2 4" key="2">
    <citation type="journal article" date="2014" name="BMC Genomics">
        <title>An improved genome release (version Mt4.0) for the model legume Medicago truncatula.</title>
        <authorList>
            <person name="Tang H."/>
            <person name="Krishnakumar V."/>
            <person name="Bidwell S."/>
            <person name="Rosen B."/>
            <person name="Chan A."/>
            <person name="Zhou S."/>
            <person name="Gentzbittel L."/>
            <person name="Childs K.L."/>
            <person name="Yandell M."/>
            <person name="Gundlach H."/>
            <person name="Mayer K.F."/>
            <person name="Schwartz D.C."/>
            <person name="Town C.D."/>
        </authorList>
    </citation>
    <scope>GENOME REANNOTATION</scope>
    <source>
        <strain evidence="3 4">cv. Jemalong A17</strain>
    </source>
</reference>
<gene>
    <name evidence="2" type="ordered locus">MTR_2g007510</name>
</gene>
<dbReference type="PaxDb" id="3880-AES63324"/>
<evidence type="ECO:0000256" key="1">
    <source>
        <dbReference type="SAM" id="MobiDB-lite"/>
    </source>
</evidence>
<sequence>MVSDRYGNSHFDPVFDEEDDSDGDEEDLEASASENSCSFASQVSIVFGSFDDSVSTPPPPSPWIAPVLDGFTINIGEVPCFLVDSCCRSRNSAFDASEENQKTPIFDSELIVSAKSTNSNNRESDFHVSEAAFKQSKHLIIDTVITCFGPVYGVCCFTGKQEPIAFADNSKIQIFQLHDEFIFDFDPGRRFGSCSLFFVFKFFDSAWFGSTLRRH</sequence>
<dbReference type="HOGENOM" id="CLU_111750_0_0_1"/>